<dbReference type="Proteomes" id="UP001058626">
    <property type="component" value="Plasmid pMUM005"/>
</dbReference>
<keyword evidence="5" id="KW-0408">Iron</keyword>
<dbReference type="InterPro" id="IPR036895">
    <property type="entry name" value="Uracil-DNA_glycosylase-like_sf"/>
</dbReference>
<evidence type="ECO:0000313" key="9">
    <source>
        <dbReference type="EMBL" id="BDN85429.1"/>
    </source>
</evidence>
<evidence type="ECO:0000259" key="8">
    <source>
        <dbReference type="SMART" id="SM00986"/>
    </source>
</evidence>
<keyword evidence="10" id="KW-1185">Reference proteome</keyword>
<dbReference type="Gene3D" id="3.40.470.10">
    <property type="entry name" value="Uracil-DNA glycosylase-like domain"/>
    <property type="match status" value="1"/>
</dbReference>
<dbReference type="SUPFAM" id="SSF52141">
    <property type="entry name" value="Uracil-DNA glycosylase-like"/>
    <property type="match status" value="1"/>
</dbReference>
<dbReference type="PANTHER" id="PTHR33693:SF1">
    <property type="entry name" value="TYPE-4 URACIL-DNA GLYCOSYLASE"/>
    <property type="match status" value="1"/>
</dbReference>
<dbReference type="Pfam" id="PF03167">
    <property type="entry name" value="UDG"/>
    <property type="match status" value="1"/>
</dbReference>
<keyword evidence="3" id="KW-0227">DNA damage</keyword>
<evidence type="ECO:0000256" key="3">
    <source>
        <dbReference type="ARBA" id="ARBA00022763"/>
    </source>
</evidence>
<keyword evidence="7" id="KW-0234">DNA repair</keyword>
<dbReference type="GO" id="GO:0046872">
    <property type="term" value="F:metal ion binding"/>
    <property type="evidence" value="ECO:0007669"/>
    <property type="project" value="UniProtKB-KW"/>
</dbReference>
<protein>
    <recommendedName>
        <fullName evidence="8">Uracil-DNA glycosylase-like domain-containing protein</fullName>
    </recommendedName>
</protein>
<evidence type="ECO:0000256" key="7">
    <source>
        <dbReference type="ARBA" id="ARBA00023204"/>
    </source>
</evidence>
<dbReference type="AlphaFoldDB" id="A0A9N7QQL7"/>
<dbReference type="GO" id="GO:0006281">
    <property type="term" value="P:DNA repair"/>
    <property type="evidence" value="ECO:0007669"/>
    <property type="project" value="UniProtKB-KW"/>
</dbReference>
<dbReference type="InterPro" id="IPR005122">
    <property type="entry name" value="Uracil-DNA_glycosylase-like"/>
</dbReference>
<dbReference type="EMBL" id="AP026368">
    <property type="protein sequence ID" value="BDN85429.1"/>
    <property type="molecule type" value="Genomic_DNA"/>
</dbReference>
<dbReference type="GO" id="GO:0097506">
    <property type="term" value="F:deaminated base DNA N-glycosylase activity"/>
    <property type="evidence" value="ECO:0007669"/>
    <property type="project" value="UniProtKB-ARBA"/>
</dbReference>
<evidence type="ECO:0000256" key="4">
    <source>
        <dbReference type="ARBA" id="ARBA00022801"/>
    </source>
</evidence>
<geneLocation type="plasmid" evidence="9 10">
    <name>pMUM005</name>
</geneLocation>
<dbReference type="SMART" id="SM00986">
    <property type="entry name" value="UDG"/>
    <property type="match status" value="1"/>
</dbReference>
<dbReference type="GO" id="GO:0051539">
    <property type="term" value="F:4 iron, 4 sulfur cluster binding"/>
    <property type="evidence" value="ECO:0007669"/>
    <property type="project" value="UniProtKB-KW"/>
</dbReference>
<keyword evidence="9" id="KW-0614">Plasmid</keyword>
<sequence>MKSQVPFTGGSGRFLDAAFNLAGIAKKQVFITNVVHCHPPDNRPSHSHEIENCSPYLHRELEIVDPRLIIGLGRDAKGTLRSAYPAAKELPWPFTGAPGSGTQRTTSADLDLLFPPHPSWIMRQPRDSRDQYVANLVNALKWGFRDRPHAKG</sequence>
<evidence type="ECO:0000313" key="10">
    <source>
        <dbReference type="Proteomes" id="UP001058626"/>
    </source>
</evidence>
<reference evidence="9" key="1">
    <citation type="submission" date="2022-06" db="EMBL/GenBank/DDBJ databases">
        <title>Complete genome sequence of Mycobacterium pseudoshottsii NJB1907-Z4.</title>
        <authorList>
            <person name="Komine T."/>
            <person name="Fukano H."/>
            <person name="Wada S."/>
        </authorList>
    </citation>
    <scope>NUCLEOTIDE SEQUENCE</scope>
    <source>
        <strain evidence="9">NJB1907-Z4</strain>
        <plasmid evidence="9">pMUM005</plasmid>
    </source>
</reference>
<feature type="domain" description="Uracil-DNA glycosylase-like" evidence="8">
    <location>
        <begin position="2"/>
        <end position="141"/>
    </location>
</feature>
<evidence type="ECO:0000256" key="6">
    <source>
        <dbReference type="ARBA" id="ARBA00023014"/>
    </source>
</evidence>
<keyword evidence="4" id="KW-0378">Hydrolase</keyword>
<evidence type="ECO:0000256" key="2">
    <source>
        <dbReference type="ARBA" id="ARBA00022723"/>
    </source>
</evidence>
<keyword evidence="1" id="KW-0004">4Fe-4S</keyword>
<dbReference type="SMART" id="SM00987">
    <property type="entry name" value="UreE_C"/>
    <property type="match status" value="1"/>
</dbReference>
<dbReference type="PANTHER" id="PTHR33693">
    <property type="entry name" value="TYPE-5 URACIL-DNA GLYCOSYLASE"/>
    <property type="match status" value="1"/>
</dbReference>
<evidence type="ECO:0000256" key="1">
    <source>
        <dbReference type="ARBA" id="ARBA00022485"/>
    </source>
</evidence>
<proteinExistence type="predicted"/>
<organism evidence="9 10">
    <name type="scientific">Mycobacterium pseudoshottsii</name>
    <dbReference type="NCBI Taxonomy" id="265949"/>
    <lineage>
        <taxon>Bacteria</taxon>
        <taxon>Bacillati</taxon>
        <taxon>Actinomycetota</taxon>
        <taxon>Actinomycetes</taxon>
        <taxon>Mycobacteriales</taxon>
        <taxon>Mycobacteriaceae</taxon>
        <taxon>Mycobacterium</taxon>
        <taxon>Mycobacterium ulcerans group</taxon>
    </lineage>
</organism>
<gene>
    <name evidence="9" type="ORF">NJB1907Z4_P0810</name>
</gene>
<keyword evidence="6" id="KW-0411">Iron-sulfur</keyword>
<name>A0A9N7QQL7_9MYCO</name>
<accession>A0A9N7QQL7</accession>
<evidence type="ECO:0000256" key="5">
    <source>
        <dbReference type="ARBA" id="ARBA00023004"/>
    </source>
</evidence>
<dbReference type="InterPro" id="IPR051536">
    <property type="entry name" value="UDG_Type-4/5"/>
</dbReference>
<keyword evidence="2" id="KW-0479">Metal-binding</keyword>